<evidence type="ECO:0000256" key="4">
    <source>
        <dbReference type="ARBA" id="ARBA00023098"/>
    </source>
</evidence>
<dbReference type="PANTHER" id="PTHR31403">
    <property type="entry name" value="PHOSPHOLIPASE A1-IBETA2, CHLOROPLASTIC"/>
    <property type="match status" value="1"/>
</dbReference>
<keyword evidence="7" id="KW-1185">Reference proteome</keyword>
<dbReference type="OrthoDB" id="5522031at2"/>
<dbReference type="Gene3D" id="3.40.50.1820">
    <property type="entry name" value="alpha/beta hydrolase"/>
    <property type="match status" value="1"/>
</dbReference>
<dbReference type="InterPro" id="IPR002921">
    <property type="entry name" value="Fungal_lipase-type"/>
</dbReference>
<dbReference type="GO" id="GO:0004620">
    <property type="term" value="F:phospholipase activity"/>
    <property type="evidence" value="ECO:0007669"/>
    <property type="project" value="UniProtKB-ARBA"/>
</dbReference>
<dbReference type="EMBL" id="VNJK01000001">
    <property type="protein sequence ID" value="TVX93515.1"/>
    <property type="molecule type" value="Genomic_DNA"/>
</dbReference>
<dbReference type="GO" id="GO:0016042">
    <property type="term" value="P:lipid catabolic process"/>
    <property type="evidence" value="ECO:0007669"/>
    <property type="project" value="UniProtKB-KW"/>
</dbReference>
<dbReference type="CDD" id="cd00519">
    <property type="entry name" value="Lipase_3"/>
    <property type="match status" value="1"/>
</dbReference>
<evidence type="ECO:0000313" key="6">
    <source>
        <dbReference type="EMBL" id="TVX93515.1"/>
    </source>
</evidence>
<dbReference type="PANTHER" id="PTHR31403:SF7">
    <property type="entry name" value="PHOSPHOLIPASE A1-IGAMMA3, CHLOROPLASTIC"/>
    <property type="match status" value="1"/>
</dbReference>
<keyword evidence="2" id="KW-0809">Transit peptide</keyword>
<gene>
    <name evidence="6" type="ORF">FPZ44_10885</name>
</gene>
<feature type="domain" description="Fungal lipase-type" evidence="5">
    <location>
        <begin position="178"/>
        <end position="314"/>
    </location>
</feature>
<name>A0A559J0V1_9BACL</name>
<dbReference type="InterPro" id="IPR029058">
    <property type="entry name" value="AB_hydrolase_fold"/>
</dbReference>
<accession>A0A559J0V1</accession>
<evidence type="ECO:0000256" key="3">
    <source>
        <dbReference type="ARBA" id="ARBA00022963"/>
    </source>
</evidence>
<dbReference type="Proteomes" id="UP000318102">
    <property type="component" value="Unassembled WGS sequence"/>
</dbReference>
<reference evidence="6 7" key="1">
    <citation type="submission" date="2019-07" db="EMBL/GenBank/DDBJ databases">
        <authorList>
            <person name="Kim J."/>
        </authorList>
    </citation>
    <scope>NUCLEOTIDE SEQUENCE [LARGE SCALE GENOMIC DNA]</scope>
    <source>
        <strain evidence="6 7">N4</strain>
    </source>
</reference>
<dbReference type="Pfam" id="PF01764">
    <property type="entry name" value="Lipase_3"/>
    <property type="match status" value="1"/>
</dbReference>
<evidence type="ECO:0000313" key="7">
    <source>
        <dbReference type="Proteomes" id="UP000318102"/>
    </source>
</evidence>
<dbReference type="AlphaFoldDB" id="A0A559J0V1"/>
<proteinExistence type="predicted"/>
<evidence type="ECO:0000259" key="5">
    <source>
        <dbReference type="Pfam" id="PF01764"/>
    </source>
</evidence>
<protein>
    <submittedName>
        <fullName evidence="6">Lipase family protein</fullName>
    </submittedName>
</protein>
<evidence type="ECO:0000256" key="2">
    <source>
        <dbReference type="ARBA" id="ARBA00022946"/>
    </source>
</evidence>
<keyword evidence="3" id="KW-0442">Lipid degradation</keyword>
<dbReference type="SUPFAM" id="SSF53474">
    <property type="entry name" value="alpha/beta-Hydrolases"/>
    <property type="match status" value="1"/>
</dbReference>
<keyword evidence="1" id="KW-0378">Hydrolase</keyword>
<sequence>MTTISSPYCTRYIFLPISLTPPNAAITSRFSSFCFILNPPNHHLHICYVFLNDIFSFGLIGGRDISSRLKTDINQCASNRLKIDSNLKGGIVMSSSSAGTATDINWTEALFWCNMVNWAYEMYDACPSNLTPKPPADFPVDWEIESLLIVHPVVVFFTETKFIGYIARSKTDPTLVAIIFRGTKTELEWVLDAEFGLVNFCEVPNAGETEVGFTECYRSLYGTNTDGSNETPFADVLAQLTSSGARVTIAGHSLGGALAILAGICSANSTQTEVFTYAAPMAGDSAFSAAYCQSVSANYRVYNEPDIVPKLPGELFGFVQEGPGTPLNSLDYPTIGHSLKDYHSISTYLYMLEHPIS</sequence>
<keyword evidence="4" id="KW-0443">Lipid metabolism</keyword>
<comment type="caution">
    <text evidence="6">The sequence shown here is derived from an EMBL/GenBank/DDBJ whole genome shotgun (WGS) entry which is preliminary data.</text>
</comment>
<organism evidence="6 7">
    <name type="scientific">Paenibacillus agilis</name>
    <dbReference type="NCBI Taxonomy" id="3020863"/>
    <lineage>
        <taxon>Bacteria</taxon>
        <taxon>Bacillati</taxon>
        <taxon>Bacillota</taxon>
        <taxon>Bacilli</taxon>
        <taxon>Bacillales</taxon>
        <taxon>Paenibacillaceae</taxon>
        <taxon>Paenibacillus</taxon>
    </lineage>
</organism>
<evidence type="ECO:0000256" key="1">
    <source>
        <dbReference type="ARBA" id="ARBA00022801"/>
    </source>
</evidence>